<protein>
    <recommendedName>
        <fullName evidence="3">YbjN domain-containing protein</fullName>
    </recommendedName>
</protein>
<evidence type="ECO:0000313" key="2">
    <source>
        <dbReference type="Proteomes" id="UP000029839"/>
    </source>
</evidence>
<dbReference type="EMBL" id="AXCY01000008">
    <property type="protein sequence ID" value="KGM12141.1"/>
    <property type="molecule type" value="Genomic_DNA"/>
</dbReference>
<sequence length="154" mass="17100">MSEQHTRPLDRARVEAYLTGRGYRIAVDEDGDLTGTWDGNRFWFILSGERDEILQVRGRWQRTLPATRRTSALLAVNDWNRERIWPKVYLRDEEDGTALYTEVSVDLEHGVTDDQLGQLVACGLGTGAQFFAALAGLVPDASPGDGGHPEQDGA</sequence>
<reference evidence="1 2" key="1">
    <citation type="submission" date="2013-08" db="EMBL/GenBank/DDBJ databases">
        <title>Genome sequencing of Cellulomonas carbonis T26.</title>
        <authorList>
            <person name="Chen F."/>
            <person name="Li Y."/>
            <person name="Wang G."/>
        </authorList>
    </citation>
    <scope>NUCLEOTIDE SEQUENCE [LARGE SCALE GENOMIC DNA]</scope>
    <source>
        <strain evidence="1 2">T26</strain>
    </source>
</reference>
<name>A0A0A0BW43_9CELL</name>
<dbReference type="OrthoDB" id="3256964at2"/>
<organism evidence="1 2">
    <name type="scientific">Cellulomonas carbonis T26</name>
    <dbReference type="NCBI Taxonomy" id="947969"/>
    <lineage>
        <taxon>Bacteria</taxon>
        <taxon>Bacillati</taxon>
        <taxon>Actinomycetota</taxon>
        <taxon>Actinomycetes</taxon>
        <taxon>Micrococcales</taxon>
        <taxon>Cellulomonadaceae</taxon>
        <taxon>Cellulomonas</taxon>
    </lineage>
</organism>
<proteinExistence type="predicted"/>
<dbReference type="CDD" id="cd17511">
    <property type="entry name" value="YbjN_AmyR-like"/>
    <property type="match status" value="1"/>
</dbReference>
<evidence type="ECO:0008006" key="3">
    <source>
        <dbReference type="Google" id="ProtNLM"/>
    </source>
</evidence>
<gene>
    <name evidence="1" type="ORF">N868_01855</name>
</gene>
<dbReference type="AlphaFoldDB" id="A0A0A0BW43"/>
<accession>A0A0A0BW43</accession>
<dbReference type="Pfam" id="PF10722">
    <property type="entry name" value="YbjN"/>
    <property type="match status" value="1"/>
</dbReference>
<dbReference type="Proteomes" id="UP000029839">
    <property type="component" value="Unassembled WGS sequence"/>
</dbReference>
<reference evidence="1 2" key="2">
    <citation type="journal article" date="2015" name="Stand. Genomic Sci.">
        <title>Draft genome sequence of Cellulomonas carbonis T26(T) and comparative analysis of six Cellulomonas genomes.</title>
        <authorList>
            <person name="Zhuang W."/>
            <person name="Zhang S."/>
            <person name="Xia X."/>
            <person name="Wang G."/>
        </authorList>
    </citation>
    <scope>NUCLEOTIDE SEQUENCE [LARGE SCALE GENOMIC DNA]</scope>
    <source>
        <strain evidence="1 2">T26</strain>
    </source>
</reference>
<comment type="caution">
    <text evidence="1">The sequence shown here is derived from an EMBL/GenBank/DDBJ whole genome shotgun (WGS) entry which is preliminary data.</text>
</comment>
<dbReference type="InterPro" id="IPR019660">
    <property type="entry name" value="Put_sensory_transdc_reg_YbjN"/>
</dbReference>
<dbReference type="RefSeq" id="WP_052425876.1">
    <property type="nucleotide sequence ID" value="NZ_AXCY01000008.1"/>
</dbReference>
<keyword evidence="2" id="KW-1185">Reference proteome</keyword>
<evidence type="ECO:0000313" key="1">
    <source>
        <dbReference type="EMBL" id="KGM12141.1"/>
    </source>
</evidence>